<organism evidence="1 2">
    <name type="scientific">Catharanthus roseus</name>
    <name type="common">Madagascar periwinkle</name>
    <name type="synonym">Vinca rosea</name>
    <dbReference type="NCBI Taxonomy" id="4058"/>
    <lineage>
        <taxon>Eukaryota</taxon>
        <taxon>Viridiplantae</taxon>
        <taxon>Streptophyta</taxon>
        <taxon>Embryophyta</taxon>
        <taxon>Tracheophyta</taxon>
        <taxon>Spermatophyta</taxon>
        <taxon>Magnoliopsida</taxon>
        <taxon>eudicotyledons</taxon>
        <taxon>Gunneridae</taxon>
        <taxon>Pentapetalae</taxon>
        <taxon>asterids</taxon>
        <taxon>lamiids</taxon>
        <taxon>Gentianales</taxon>
        <taxon>Apocynaceae</taxon>
        <taxon>Rauvolfioideae</taxon>
        <taxon>Vinceae</taxon>
        <taxon>Catharanthinae</taxon>
        <taxon>Catharanthus</taxon>
    </lineage>
</organism>
<dbReference type="Proteomes" id="UP001060085">
    <property type="component" value="Linkage Group LG01"/>
</dbReference>
<protein>
    <submittedName>
        <fullName evidence="1">Uncharacterized protein</fullName>
    </submittedName>
</protein>
<evidence type="ECO:0000313" key="2">
    <source>
        <dbReference type="Proteomes" id="UP001060085"/>
    </source>
</evidence>
<keyword evidence="2" id="KW-1185">Reference proteome</keyword>
<name>A0ACC0C4H6_CATRO</name>
<accession>A0ACC0C4H6</accession>
<evidence type="ECO:0000313" key="1">
    <source>
        <dbReference type="EMBL" id="KAI5679678.1"/>
    </source>
</evidence>
<sequence>MTFIKKYVLFNITLSFLLSAISSQAQQHLPSSLSQPAGKVALVVQNEEQALTNKYFLMAHMEMASSKIEQFLKKIILKKELNDQFTEECLKTCREAYQDAMKAMQKGNVDVSMNNYYKADVDVNAFSIDISTCEECLNMQIIRRGDNKKDDVEVKKFQEWAKGIANYCHSKLQNFIISCKFNCMYQFL</sequence>
<reference evidence="2" key="1">
    <citation type="journal article" date="2023" name="Nat. Plants">
        <title>Single-cell RNA sequencing provides a high-resolution roadmap for understanding the multicellular compartmentation of specialized metabolism.</title>
        <authorList>
            <person name="Sun S."/>
            <person name="Shen X."/>
            <person name="Li Y."/>
            <person name="Li Y."/>
            <person name="Wang S."/>
            <person name="Li R."/>
            <person name="Zhang H."/>
            <person name="Shen G."/>
            <person name="Guo B."/>
            <person name="Wei J."/>
            <person name="Xu J."/>
            <person name="St-Pierre B."/>
            <person name="Chen S."/>
            <person name="Sun C."/>
        </authorList>
    </citation>
    <scope>NUCLEOTIDE SEQUENCE [LARGE SCALE GENOMIC DNA]</scope>
</reference>
<dbReference type="EMBL" id="CM044701">
    <property type="protein sequence ID" value="KAI5679678.1"/>
    <property type="molecule type" value="Genomic_DNA"/>
</dbReference>
<proteinExistence type="predicted"/>
<comment type="caution">
    <text evidence="1">The sequence shown here is derived from an EMBL/GenBank/DDBJ whole genome shotgun (WGS) entry which is preliminary data.</text>
</comment>
<gene>
    <name evidence="1" type="ORF">M9H77_00905</name>
</gene>